<dbReference type="GO" id="GO:0005886">
    <property type="term" value="C:plasma membrane"/>
    <property type="evidence" value="ECO:0007669"/>
    <property type="project" value="TreeGrafter"/>
</dbReference>
<dbReference type="InterPro" id="IPR020846">
    <property type="entry name" value="MFS_dom"/>
</dbReference>
<feature type="transmembrane region" description="Helical" evidence="6">
    <location>
        <begin position="146"/>
        <end position="166"/>
    </location>
</feature>
<proteinExistence type="predicted"/>
<accession>A0A165QBM4</accession>
<dbReference type="Gene3D" id="1.20.1250.20">
    <property type="entry name" value="MFS general substrate transporter like domains"/>
    <property type="match status" value="1"/>
</dbReference>
<dbReference type="OrthoDB" id="2585655at2759"/>
<dbReference type="STRING" id="1314781.A0A165QBM4"/>
<evidence type="ECO:0000256" key="2">
    <source>
        <dbReference type="ARBA" id="ARBA00022692"/>
    </source>
</evidence>
<feature type="transmembrane region" description="Helical" evidence="6">
    <location>
        <begin position="327"/>
        <end position="345"/>
    </location>
</feature>
<dbReference type="InterPro" id="IPR036259">
    <property type="entry name" value="MFS_trans_sf"/>
</dbReference>
<keyword evidence="9" id="KW-1185">Reference proteome</keyword>
<keyword evidence="3 6" id="KW-1133">Transmembrane helix</keyword>
<feature type="transmembrane region" description="Helical" evidence="6">
    <location>
        <begin position="365"/>
        <end position="385"/>
    </location>
</feature>
<keyword evidence="4 6" id="KW-0472">Membrane</keyword>
<dbReference type="InterPro" id="IPR011701">
    <property type="entry name" value="MFS"/>
</dbReference>
<evidence type="ECO:0000259" key="7">
    <source>
        <dbReference type="PROSITE" id="PS50850"/>
    </source>
</evidence>
<dbReference type="GO" id="GO:0022857">
    <property type="term" value="F:transmembrane transporter activity"/>
    <property type="evidence" value="ECO:0007669"/>
    <property type="project" value="InterPro"/>
</dbReference>
<feature type="domain" description="Major facilitator superfamily (MFS) profile" evidence="7">
    <location>
        <begin position="51"/>
        <end position="523"/>
    </location>
</feature>
<reference evidence="8 9" key="1">
    <citation type="journal article" date="2016" name="Mol. Biol. Evol.">
        <title>Comparative Genomics of Early-Diverging Mushroom-Forming Fungi Provides Insights into the Origins of Lignocellulose Decay Capabilities.</title>
        <authorList>
            <person name="Nagy L.G."/>
            <person name="Riley R."/>
            <person name="Tritt A."/>
            <person name="Adam C."/>
            <person name="Daum C."/>
            <person name="Floudas D."/>
            <person name="Sun H."/>
            <person name="Yadav J.S."/>
            <person name="Pangilinan J."/>
            <person name="Larsson K.H."/>
            <person name="Matsuura K."/>
            <person name="Barry K."/>
            <person name="Labutti K."/>
            <person name="Kuo R."/>
            <person name="Ohm R.A."/>
            <person name="Bhattacharya S.S."/>
            <person name="Shirouzu T."/>
            <person name="Yoshinaga Y."/>
            <person name="Martin F.M."/>
            <person name="Grigoriev I.V."/>
            <person name="Hibbett D.S."/>
        </authorList>
    </citation>
    <scope>NUCLEOTIDE SEQUENCE [LARGE SCALE GENOMIC DNA]</scope>
    <source>
        <strain evidence="8 9">HHB12029</strain>
    </source>
</reference>
<evidence type="ECO:0000313" key="9">
    <source>
        <dbReference type="Proteomes" id="UP000077266"/>
    </source>
</evidence>
<dbReference type="InParanoid" id="A0A165QBM4"/>
<evidence type="ECO:0000256" key="5">
    <source>
        <dbReference type="SAM" id="MobiDB-lite"/>
    </source>
</evidence>
<feature type="transmembrane region" description="Helical" evidence="6">
    <location>
        <begin position="501"/>
        <end position="519"/>
    </location>
</feature>
<keyword evidence="2 6" id="KW-0812">Transmembrane</keyword>
<name>A0A165QBM4_EXIGL</name>
<evidence type="ECO:0000256" key="6">
    <source>
        <dbReference type="SAM" id="Phobius"/>
    </source>
</evidence>
<sequence>MPHAVTALQQASSAPSLEAGIPVSRATTIDIEHVLVEDDPRLWSETRKYVTLGLIACASLIATMGVNIYNPAISDIKRDLGATDQDISLSLSLFILVQGSTPLLWSAVSEIKGRKYVYLISILLFTAGCAVGASATRVAVLISMRVLQALGGSAVLAIGAGTLADIYDPRERGTKLGIYYSIPLIGASLGPILGGVLTQVFNWRATFWCLVILGGIIWLAFLVFFKDTFRRERSLTYQRALKRARLAAAKRKAAEREKLGGRFSRPTSPGPVEPTDEKSAEQRRAQSPIPGSGAVTPTIGLDNVKLSLGDVNPFHPLKQILRRKNNIAILVPSALMFAFSYSISYTSVRTLAKPPYNYNALKVGLVLLSFGVGNMLGSIIGGRYSDYLLAKHKADPDRKATPESRLESTLIIMWLLPPSVVLYAWFAQEHLHIAALCVALFLAGLSSIWIYTSTLAYIVDANVGRSSTAVATNSAFRGTAGFVSAEIAVPIQDAIGDSGLYMIWAGLLVVMELLILLTGRRGGKWRERAQEREDTKAATAI</sequence>
<dbReference type="Proteomes" id="UP000077266">
    <property type="component" value="Unassembled WGS sequence"/>
</dbReference>
<feature type="transmembrane region" description="Helical" evidence="6">
    <location>
        <begin position="432"/>
        <end position="458"/>
    </location>
</feature>
<feature type="transmembrane region" description="Helical" evidence="6">
    <location>
        <begin position="406"/>
        <end position="426"/>
    </location>
</feature>
<protein>
    <submittedName>
        <fullName evidence="8">MFS general substrate transporter</fullName>
    </submittedName>
</protein>
<feature type="transmembrane region" description="Helical" evidence="6">
    <location>
        <begin position="470"/>
        <end position="489"/>
    </location>
</feature>
<gene>
    <name evidence="8" type="ORF">EXIGLDRAFT_600634</name>
</gene>
<dbReference type="PANTHER" id="PTHR23502:SF5">
    <property type="entry name" value="QUINIDINE RESISTANCE PROTEIN 3"/>
    <property type="match status" value="1"/>
</dbReference>
<feature type="transmembrane region" description="Helical" evidence="6">
    <location>
        <begin position="49"/>
        <end position="69"/>
    </location>
</feature>
<dbReference type="SUPFAM" id="SSF103473">
    <property type="entry name" value="MFS general substrate transporter"/>
    <property type="match status" value="1"/>
</dbReference>
<feature type="transmembrane region" description="Helical" evidence="6">
    <location>
        <begin position="205"/>
        <end position="225"/>
    </location>
</feature>
<dbReference type="PROSITE" id="PS50850">
    <property type="entry name" value="MFS"/>
    <property type="match status" value="1"/>
</dbReference>
<organism evidence="8 9">
    <name type="scientific">Exidia glandulosa HHB12029</name>
    <dbReference type="NCBI Taxonomy" id="1314781"/>
    <lineage>
        <taxon>Eukaryota</taxon>
        <taxon>Fungi</taxon>
        <taxon>Dikarya</taxon>
        <taxon>Basidiomycota</taxon>
        <taxon>Agaricomycotina</taxon>
        <taxon>Agaricomycetes</taxon>
        <taxon>Auriculariales</taxon>
        <taxon>Exidiaceae</taxon>
        <taxon>Exidia</taxon>
    </lineage>
</organism>
<dbReference type="Pfam" id="PF07690">
    <property type="entry name" value="MFS_1"/>
    <property type="match status" value="1"/>
</dbReference>
<feature type="transmembrane region" description="Helical" evidence="6">
    <location>
        <begin position="89"/>
        <end position="109"/>
    </location>
</feature>
<dbReference type="Gene3D" id="1.20.1720.10">
    <property type="entry name" value="Multidrug resistance protein D"/>
    <property type="match status" value="1"/>
</dbReference>
<dbReference type="PANTHER" id="PTHR23502">
    <property type="entry name" value="MAJOR FACILITATOR SUPERFAMILY"/>
    <property type="match status" value="1"/>
</dbReference>
<feature type="compositionally biased region" description="Basic and acidic residues" evidence="5">
    <location>
        <begin position="275"/>
        <end position="284"/>
    </location>
</feature>
<evidence type="ECO:0000313" key="8">
    <source>
        <dbReference type="EMBL" id="KZW03371.1"/>
    </source>
</evidence>
<evidence type="ECO:0000256" key="3">
    <source>
        <dbReference type="ARBA" id="ARBA00022989"/>
    </source>
</evidence>
<feature type="transmembrane region" description="Helical" evidence="6">
    <location>
        <begin position="116"/>
        <end position="140"/>
    </location>
</feature>
<comment type="subcellular location">
    <subcellularLocation>
        <location evidence="1">Membrane</location>
        <topology evidence="1">Multi-pass membrane protein</topology>
    </subcellularLocation>
</comment>
<feature type="transmembrane region" description="Helical" evidence="6">
    <location>
        <begin position="178"/>
        <end position="199"/>
    </location>
</feature>
<dbReference type="EMBL" id="KV425884">
    <property type="protein sequence ID" value="KZW03371.1"/>
    <property type="molecule type" value="Genomic_DNA"/>
</dbReference>
<feature type="region of interest" description="Disordered" evidence="5">
    <location>
        <begin position="255"/>
        <end position="296"/>
    </location>
</feature>
<dbReference type="AlphaFoldDB" id="A0A165QBM4"/>
<evidence type="ECO:0000256" key="1">
    <source>
        <dbReference type="ARBA" id="ARBA00004141"/>
    </source>
</evidence>
<evidence type="ECO:0000256" key="4">
    <source>
        <dbReference type="ARBA" id="ARBA00023136"/>
    </source>
</evidence>